<evidence type="ECO:0000259" key="2">
    <source>
        <dbReference type="Pfam" id="PF00156"/>
    </source>
</evidence>
<evidence type="ECO:0000256" key="1">
    <source>
        <dbReference type="ARBA" id="ARBA00008007"/>
    </source>
</evidence>
<dbReference type="InterPro" id="IPR000836">
    <property type="entry name" value="PRTase_dom"/>
</dbReference>
<evidence type="ECO:0000313" key="4">
    <source>
        <dbReference type="Proteomes" id="UP000675781"/>
    </source>
</evidence>
<name>A0A941EQN3_9ACTN</name>
<reference evidence="3" key="1">
    <citation type="submission" date="2021-04" db="EMBL/GenBank/DDBJ databases">
        <title>Genome based classification of Actinospica acidithermotolerans sp. nov., an actinobacterium isolated from an Indonesian hot spring.</title>
        <authorList>
            <person name="Kusuma A.B."/>
            <person name="Putra K.E."/>
            <person name="Nafisah S."/>
            <person name="Loh J."/>
            <person name="Nouioui I."/>
            <person name="Goodfellow M."/>
        </authorList>
    </citation>
    <scope>NUCLEOTIDE SEQUENCE</scope>
    <source>
        <strain evidence="3">CSCA 57</strain>
    </source>
</reference>
<comment type="similarity">
    <text evidence="1">Belongs to the ComF/GntX family.</text>
</comment>
<dbReference type="SUPFAM" id="SSF53271">
    <property type="entry name" value="PRTase-like"/>
    <property type="match status" value="1"/>
</dbReference>
<feature type="domain" description="Phosphoribosyltransferase" evidence="2">
    <location>
        <begin position="60"/>
        <end position="100"/>
    </location>
</feature>
<dbReference type="InterPro" id="IPR051910">
    <property type="entry name" value="ComF/GntX_DNA_util-trans"/>
</dbReference>
<organism evidence="3 4">
    <name type="scientific">Actinospica durhamensis</name>
    <dbReference type="NCBI Taxonomy" id="1508375"/>
    <lineage>
        <taxon>Bacteria</taxon>
        <taxon>Bacillati</taxon>
        <taxon>Actinomycetota</taxon>
        <taxon>Actinomycetes</taxon>
        <taxon>Catenulisporales</taxon>
        <taxon>Actinospicaceae</taxon>
        <taxon>Actinospica</taxon>
    </lineage>
</organism>
<protein>
    <recommendedName>
        <fullName evidence="2">Phosphoribosyltransferase domain-containing protein</fullName>
    </recommendedName>
</protein>
<accession>A0A941EQN3</accession>
<dbReference type="PANTHER" id="PTHR47505">
    <property type="entry name" value="DNA UTILIZATION PROTEIN YHGH"/>
    <property type="match status" value="1"/>
</dbReference>
<dbReference type="InterPro" id="IPR029057">
    <property type="entry name" value="PRTase-like"/>
</dbReference>
<sequence length="104" mass="10645">MLRMARVAAHRLRESGRSAAVLPALTHRRKVADQAGLGRRARAENLAGALAVRSASARLLGERAVVLVDDVVTSGATLAEAARALTAAGSTPVGAAVLAASRLR</sequence>
<evidence type="ECO:0000313" key="3">
    <source>
        <dbReference type="EMBL" id="MBR7831994.1"/>
    </source>
</evidence>
<dbReference type="Gene3D" id="3.40.50.2020">
    <property type="match status" value="1"/>
</dbReference>
<gene>
    <name evidence="3" type="ORF">KDL01_01910</name>
</gene>
<dbReference type="Pfam" id="PF00156">
    <property type="entry name" value="Pribosyltran"/>
    <property type="match status" value="1"/>
</dbReference>
<dbReference type="Proteomes" id="UP000675781">
    <property type="component" value="Unassembled WGS sequence"/>
</dbReference>
<dbReference type="PANTHER" id="PTHR47505:SF1">
    <property type="entry name" value="DNA UTILIZATION PROTEIN YHGH"/>
    <property type="match status" value="1"/>
</dbReference>
<keyword evidence="4" id="KW-1185">Reference proteome</keyword>
<comment type="caution">
    <text evidence="3">The sequence shown here is derived from an EMBL/GenBank/DDBJ whole genome shotgun (WGS) entry which is preliminary data.</text>
</comment>
<proteinExistence type="inferred from homology"/>
<dbReference type="EMBL" id="JAGSOG010000005">
    <property type="protein sequence ID" value="MBR7831994.1"/>
    <property type="molecule type" value="Genomic_DNA"/>
</dbReference>
<dbReference type="AlphaFoldDB" id="A0A941EQN3"/>